<keyword evidence="2" id="KW-1185">Reference proteome</keyword>
<dbReference type="AlphaFoldDB" id="A0ABD3XTR5"/>
<gene>
    <name evidence="1" type="ORF">ACJMK2_001943</name>
</gene>
<sequence>IEVLRENILLDPKWIIDALKHLINARPNLPNNPADNNTDQSNKSAASAAHSDISKKWTDFKEKGILTVELVDAIWTKDEHPDLHEHKGHILKIMEQLDILARPRTFNEMGEKVIQYEGSLIFSLFA</sequence>
<comment type="caution">
    <text evidence="1">The sequence shown here is derived from an EMBL/GenBank/DDBJ whole genome shotgun (WGS) entry which is preliminary data.</text>
</comment>
<accession>A0ABD3XTR5</accession>
<reference evidence="1 2" key="1">
    <citation type="submission" date="2024-11" db="EMBL/GenBank/DDBJ databases">
        <title>Chromosome-level genome assembly of the freshwater bivalve Anodonta woodiana.</title>
        <authorList>
            <person name="Chen X."/>
        </authorList>
    </citation>
    <scope>NUCLEOTIDE SEQUENCE [LARGE SCALE GENOMIC DNA]</scope>
    <source>
        <strain evidence="1">MN2024</strain>
        <tissue evidence="1">Gills</tissue>
    </source>
</reference>
<dbReference type="EMBL" id="JBJQND010000001">
    <property type="protein sequence ID" value="KAL3889607.1"/>
    <property type="molecule type" value="Genomic_DNA"/>
</dbReference>
<evidence type="ECO:0000313" key="2">
    <source>
        <dbReference type="Proteomes" id="UP001634394"/>
    </source>
</evidence>
<protein>
    <recommendedName>
        <fullName evidence="3">C-terminal of Roc (COR) domain-containing protein</fullName>
    </recommendedName>
</protein>
<evidence type="ECO:0000313" key="1">
    <source>
        <dbReference type="EMBL" id="KAL3889607.1"/>
    </source>
</evidence>
<name>A0ABD3XTR5_SINWO</name>
<proteinExistence type="predicted"/>
<evidence type="ECO:0008006" key="3">
    <source>
        <dbReference type="Google" id="ProtNLM"/>
    </source>
</evidence>
<feature type="non-terminal residue" evidence="1">
    <location>
        <position position="1"/>
    </location>
</feature>
<dbReference type="Proteomes" id="UP001634394">
    <property type="component" value="Unassembled WGS sequence"/>
</dbReference>
<organism evidence="1 2">
    <name type="scientific">Sinanodonta woodiana</name>
    <name type="common">Chinese pond mussel</name>
    <name type="synonym">Anodonta woodiana</name>
    <dbReference type="NCBI Taxonomy" id="1069815"/>
    <lineage>
        <taxon>Eukaryota</taxon>
        <taxon>Metazoa</taxon>
        <taxon>Spiralia</taxon>
        <taxon>Lophotrochozoa</taxon>
        <taxon>Mollusca</taxon>
        <taxon>Bivalvia</taxon>
        <taxon>Autobranchia</taxon>
        <taxon>Heteroconchia</taxon>
        <taxon>Palaeoheterodonta</taxon>
        <taxon>Unionida</taxon>
        <taxon>Unionoidea</taxon>
        <taxon>Unionidae</taxon>
        <taxon>Unioninae</taxon>
        <taxon>Sinanodonta</taxon>
    </lineage>
</organism>